<accession>A0A8R2A977</accession>
<dbReference type="InterPro" id="IPR013087">
    <property type="entry name" value="Znf_C2H2_type"/>
</dbReference>
<evidence type="ECO:0000256" key="3">
    <source>
        <dbReference type="ARBA" id="ARBA00022737"/>
    </source>
</evidence>
<dbReference type="AlphaFoldDB" id="A0A8R2A977"/>
<evidence type="ECO:0000256" key="8">
    <source>
        <dbReference type="ARBA" id="ARBA00023163"/>
    </source>
</evidence>
<evidence type="ECO:0000256" key="7">
    <source>
        <dbReference type="ARBA" id="ARBA00023125"/>
    </source>
</evidence>
<evidence type="ECO:0000256" key="2">
    <source>
        <dbReference type="ARBA" id="ARBA00022723"/>
    </source>
</evidence>
<reference evidence="14" key="1">
    <citation type="submission" date="2010-06" db="EMBL/GenBank/DDBJ databases">
        <authorList>
            <person name="Jiang H."/>
            <person name="Abraham K."/>
            <person name="Ali S."/>
            <person name="Alsbrooks S.L."/>
            <person name="Anim B.N."/>
            <person name="Anosike U.S."/>
            <person name="Attaway T."/>
            <person name="Bandaranaike D.P."/>
            <person name="Battles P.K."/>
            <person name="Bell S.N."/>
            <person name="Bell A.V."/>
            <person name="Beltran B."/>
            <person name="Bickham C."/>
            <person name="Bustamante Y."/>
            <person name="Caleb T."/>
            <person name="Canada A."/>
            <person name="Cardenas V."/>
            <person name="Carter K."/>
            <person name="Chacko J."/>
            <person name="Chandrabose M.N."/>
            <person name="Chavez D."/>
            <person name="Chavez A."/>
            <person name="Chen L."/>
            <person name="Chu H.-S."/>
            <person name="Claassen K.J."/>
            <person name="Cockrell R."/>
            <person name="Collins M."/>
            <person name="Cooper J.A."/>
            <person name="Cree A."/>
            <person name="Curry S.M."/>
            <person name="Da Y."/>
            <person name="Dao M.D."/>
            <person name="Das B."/>
            <person name="Davila M.-L."/>
            <person name="Davy-Carroll L."/>
            <person name="Denson S."/>
            <person name="Dinh H."/>
            <person name="Ebong V.E."/>
            <person name="Edwards J.R."/>
            <person name="Egan A."/>
            <person name="El-Daye J."/>
            <person name="Escobedo L."/>
            <person name="Fernandez S."/>
            <person name="Fernando P.R."/>
            <person name="Flagg N."/>
            <person name="Forbes L.D."/>
            <person name="Fowler R.G."/>
            <person name="Fu Q."/>
            <person name="Gabisi R.A."/>
            <person name="Ganer J."/>
            <person name="Garbino Pronczuk A."/>
            <person name="Garcia R.M."/>
            <person name="Garner T."/>
            <person name="Garrett T.E."/>
            <person name="Gonzalez D.A."/>
            <person name="Hamid H."/>
            <person name="Hawkins E.S."/>
            <person name="Hirani K."/>
            <person name="Hogues M.E."/>
            <person name="Hollins B."/>
            <person name="Hsiao C.-H."/>
            <person name="Jabil R."/>
            <person name="James M.L."/>
            <person name="Jhangiani S.N."/>
            <person name="Johnson B."/>
            <person name="Johnson Q."/>
            <person name="Joshi V."/>
            <person name="Kalu J.B."/>
            <person name="Kam C."/>
            <person name="Kashfia A."/>
            <person name="Keebler J."/>
            <person name="Kisamo H."/>
            <person name="Kovar C.L."/>
            <person name="Lago L.A."/>
            <person name="Lai C.-Y."/>
            <person name="Laidlaw J."/>
            <person name="Lara F."/>
            <person name="Le T.-K."/>
            <person name="Lee S.L."/>
            <person name="Legall F.H."/>
            <person name="Lemon S.J."/>
            <person name="Lewis L.R."/>
            <person name="Li B."/>
            <person name="Liu Y."/>
            <person name="Liu Y.-S."/>
            <person name="Lopez J."/>
            <person name="Lozado R.J."/>
            <person name="Lu J."/>
            <person name="Madu R.C."/>
            <person name="Maheshwari M."/>
            <person name="Maheshwari R."/>
            <person name="Malloy K."/>
            <person name="Martinez E."/>
            <person name="Mathew T."/>
            <person name="Mercado I.C."/>
            <person name="Mercado C."/>
            <person name="Meyer B."/>
            <person name="Montgomery K."/>
            <person name="Morgan M.B."/>
            <person name="Munidasa M."/>
            <person name="Nazareth L.V."/>
            <person name="Nelson J."/>
            <person name="Ng B.M."/>
            <person name="Nguyen N.B."/>
            <person name="Nguyen P.Q."/>
            <person name="Nguyen T."/>
            <person name="Obregon M."/>
            <person name="Okwuonu G.O."/>
            <person name="Onwere C.G."/>
            <person name="Orozco G."/>
            <person name="Parra A."/>
            <person name="Patel S."/>
            <person name="Patil S."/>
            <person name="Perez A."/>
            <person name="Perez Y."/>
            <person name="Pham C."/>
            <person name="Primus E.L."/>
            <person name="Pu L.-L."/>
            <person name="Puazo M."/>
            <person name="Qin X."/>
            <person name="Quiroz J.B."/>
            <person name="Reese J."/>
            <person name="Richards S."/>
            <person name="Rives C.M."/>
            <person name="Robberts R."/>
            <person name="Ruiz S.J."/>
            <person name="Ruiz M.J."/>
            <person name="Santibanez J."/>
            <person name="Schneider B.W."/>
            <person name="Sisson I."/>
            <person name="Smith M."/>
            <person name="Sodergren E."/>
            <person name="Song X.-Z."/>
            <person name="Song B.B."/>
            <person name="Summersgill H."/>
            <person name="Thelus R."/>
            <person name="Thornton R.D."/>
            <person name="Trejos Z.Y."/>
            <person name="Usmani K."/>
            <person name="Vattathil S."/>
            <person name="Villasana D."/>
            <person name="Walker D.L."/>
            <person name="Wang S."/>
            <person name="Wang K."/>
            <person name="White C.S."/>
            <person name="Williams A.C."/>
            <person name="Williamson J."/>
            <person name="Wilson K."/>
            <person name="Woghiren I.O."/>
            <person name="Woodworth J.R."/>
            <person name="Worley K.C."/>
            <person name="Wright R.A."/>
            <person name="Wu W."/>
            <person name="Young L."/>
            <person name="Zhang L."/>
            <person name="Zhang J."/>
            <person name="Zhu Y."/>
            <person name="Muzny D.M."/>
            <person name="Weinstock G."/>
            <person name="Gibbs R.A."/>
        </authorList>
    </citation>
    <scope>NUCLEOTIDE SEQUENCE [LARGE SCALE GENOMIC DNA]</scope>
    <source>
        <strain evidence="14">LSR1</strain>
    </source>
</reference>
<sequence>MKLQTFSSGGSTPSPQGFSLSPTAGTSVRWSHWNSAFCPVRTAAAAGDISSAEMPYPAMVTPGHMMPYRFINVGNPPYNWPVVIPYPPLPTAANHPSFYLSNTGIEYHRQVQLQLNYIQQQQHDRFRQQISPDRASLDAAGQTPEMARFDEVSETPLNLCIKKRSQEIWSPGSLCEKEKSPVAPETLTDNVLGVERSFQCKLCYKTFKRSSTLSTHLLIHSDTRPYPCQFCGKRFHQKSDMKKHTYIHTGEKPHKCVVCLKAFSQSSNLITHLRKHSGYRPFPCGLCDRAFQRKVDLRKHRETMHPGSPAAQQYHITSTTAAVADQQTAVSIAALQAPSTVAATASAVAAAAATAAAATASAIDAAVAGSSGTLS</sequence>
<dbReference type="FunFam" id="3.30.160.60:FF:000245">
    <property type="entry name" value="zinc finger protein Gfi-1"/>
    <property type="match status" value="1"/>
</dbReference>
<dbReference type="OMA" id="CHLPECA"/>
<reference evidence="13" key="2">
    <citation type="submission" date="2022-06" db="UniProtKB">
        <authorList>
            <consortium name="EnsemblMetazoa"/>
        </authorList>
    </citation>
    <scope>IDENTIFICATION</scope>
</reference>
<feature type="domain" description="C2H2-type" evidence="12">
    <location>
        <begin position="226"/>
        <end position="253"/>
    </location>
</feature>
<keyword evidence="3" id="KW-0677">Repeat</keyword>
<keyword evidence="14" id="KW-1185">Reference proteome</keyword>
<organism evidence="13 14">
    <name type="scientific">Acyrthosiphon pisum</name>
    <name type="common">Pea aphid</name>
    <dbReference type="NCBI Taxonomy" id="7029"/>
    <lineage>
        <taxon>Eukaryota</taxon>
        <taxon>Metazoa</taxon>
        <taxon>Ecdysozoa</taxon>
        <taxon>Arthropoda</taxon>
        <taxon>Hexapoda</taxon>
        <taxon>Insecta</taxon>
        <taxon>Pterygota</taxon>
        <taxon>Neoptera</taxon>
        <taxon>Paraneoptera</taxon>
        <taxon>Hemiptera</taxon>
        <taxon>Sternorrhyncha</taxon>
        <taxon>Aphidomorpha</taxon>
        <taxon>Aphidoidea</taxon>
        <taxon>Aphididae</taxon>
        <taxon>Macrosiphini</taxon>
        <taxon>Acyrthosiphon</taxon>
    </lineage>
</organism>
<dbReference type="PROSITE" id="PS50157">
    <property type="entry name" value="ZINC_FINGER_C2H2_2"/>
    <property type="match status" value="4"/>
</dbReference>
<dbReference type="KEGG" id="api:100167346"/>
<evidence type="ECO:0000256" key="10">
    <source>
        <dbReference type="PROSITE-ProRule" id="PRU00042"/>
    </source>
</evidence>
<dbReference type="FunFam" id="3.30.160.60:FF:000208">
    <property type="entry name" value="zinc finger protein Gfi-1b"/>
    <property type="match status" value="1"/>
</dbReference>
<dbReference type="GO" id="GO:0008270">
    <property type="term" value="F:zinc ion binding"/>
    <property type="evidence" value="ECO:0007669"/>
    <property type="project" value="UniProtKB-KW"/>
</dbReference>
<evidence type="ECO:0000256" key="4">
    <source>
        <dbReference type="ARBA" id="ARBA00022771"/>
    </source>
</evidence>
<evidence type="ECO:0000313" key="13">
    <source>
        <dbReference type="EnsemblMetazoa" id="XP_001952342.1"/>
    </source>
</evidence>
<proteinExistence type="predicted"/>
<evidence type="ECO:0000256" key="11">
    <source>
        <dbReference type="SAM" id="MobiDB-lite"/>
    </source>
</evidence>
<keyword evidence="4 10" id="KW-0863">Zinc-finger</keyword>
<dbReference type="FunFam" id="3.30.160.60:FF:000450">
    <property type="entry name" value="PR domain zinc finger protein 14"/>
    <property type="match status" value="1"/>
</dbReference>
<keyword evidence="5" id="KW-0862">Zinc</keyword>
<dbReference type="Gene3D" id="3.30.160.60">
    <property type="entry name" value="Classic Zinc Finger"/>
    <property type="match status" value="4"/>
</dbReference>
<dbReference type="Pfam" id="PF00096">
    <property type="entry name" value="zf-C2H2"/>
    <property type="match status" value="4"/>
</dbReference>
<protein>
    <recommendedName>
        <fullName evidence="12">C2H2-type domain-containing protein</fullName>
    </recommendedName>
</protein>
<comment type="subcellular location">
    <subcellularLocation>
        <location evidence="1">Nucleus</location>
    </subcellularLocation>
</comment>
<dbReference type="PANTHER" id="PTHR23235:SF142">
    <property type="entry name" value="ZINC FINGER PROTEIN 384"/>
    <property type="match status" value="1"/>
</dbReference>
<dbReference type="RefSeq" id="XP_001952342.1">
    <property type="nucleotide sequence ID" value="XM_001952307.4"/>
</dbReference>
<feature type="domain" description="C2H2-type" evidence="12">
    <location>
        <begin position="282"/>
        <end position="310"/>
    </location>
</feature>
<evidence type="ECO:0000256" key="5">
    <source>
        <dbReference type="ARBA" id="ARBA00022833"/>
    </source>
</evidence>
<keyword evidence="7" id="KW-0238">DNA-binding</keyword>
<evidence type="ECO:0000313" key="14">
    <source>
        <dbReference type="Proteomes" id="UP000007819"/>
    </source>
</evidence>
<dbReference type="InterPro" id="IPR036236">
    <property type="entry name" value="Znf_C2H2_sf"/>
</dbReference>
<dbReference type="GO" id="GO:0000981">
    <property type="term" value="F:DNA-binding transcription factor activity, RNA polymerase II-specific"/>
    <property type="evidence" value="ECO:0007669"/>
    <property type="project" value="TreeGrafter"/>
</dbReference>
<keyword evidence="2" id="KW-0479">Metal-binding</keyword>
<dbReference type="GeneID" id="100167346"/>
<evidence type="ECO:0000256" key="9">
    <source>
        <dbReference type="ARBA" id="ARBA00023242"/>
    </source>
</evidence>
<keyword evidence="6" id="KW-0805">Transcription regulation</keyword>
<feature type="region of interest" description="Disordered" evidence="11">
    <location>
        <begin position="1"/>
        <end position="21"/>
    </location>
</feature>
<evidence type="ECO:0000256" key="6">
    <source>
        <dbReference type="ARBA" id="ARBA00023015"/>
    </source>
</evidence>
<dbReference type="GO" id="GO:0000978">
    <property type="term" value="F:RNA polymerase II cis-regulatory region sequence-specific DNA binding"/>
    <property type="evidence" value="ECO:0007669"/>
    <property type="project" value="TreeGrafter"/>
</dbReference>
<evidence type="ECO:0000256" key="1">
    <source>
        <dbReference type="ARBA" id="ARBA00004123"/>
    </source>
</evidence>
<dbReference type="GO" id="GO:0005634">
    <property type="term" value="C:nucleus"/>
    <property type="evidence" value="ECO:0007669"/>
    <property type="project" value="UniProtKB-SubCell"/>
</dbReference>
<name>A0A8R2A977_ACYPI</name>
<dbReference type="OrthoDB" id="6155966at2759"/>
<dbReference type="EnsemblMetazoa" id="XM_001952307.5">
    <property type="protein sequence ID" value="XP_001952342.1"/>
    <property type="gene ID" value="LOC100167346"/>
</dbReference>
<dbReference type="PANTHER" id="PTHR23235">
    <property type="entry name" value="KRUEPPEL-LIKE TRANSCRIPTION FACTOR"/>
    <property type="match status" value="1"/>
</dbReference>
<dbReference type="SUPFAM" id="SSF57667">
    <property type="entry name" value="beta-beta-alpha zinc fingers"/>
    <property type="match status" value="2"/>
</dbReference>
<dbReference type="Proteomes" id="UP000007819">
    <property type="component" value="Chromosome X"/>
</dbReference>
<dbReference type="SMART" id="SM00355">
    <property type="entry name" value="ZnF_C2H2"/>
    <property type="match status" value="4"/>
</dbReference>
<keyword evidence="8" id="KW-0804">Transcription</keyword>
<feature type="domain" description="C2H2-type" evidence="12">
    <location>
        <begin position="198"/>
        <end position="225"/>
    </location>
</feature>
<dbReference type="PROSITE" id="PS00028">
    <property type="entry name" value="ZINC_FINGER_C2H2_1"/>
    <property type="match status" value="4"/>
</dbReference>
<evidence type="ECO:0000259" key="12">
    <source>
        <dbReference type="PROSITE" id="PS50157"/>
    </source>
</evidence>
<feature type="domain" description="C2H2-type" evidence="12">
    <location>
        <begin position="254"/>
        <end position="281"/>
    </location>
</feature>
<keyword evidence="9" id="KW-0539">Nucleus</keyword>